<comment type="caution">
    <text evidence="1">The sequence shown here is derived from an EMBL/GenBank/DDBJ whole genome shotgun (WGS) entry which is preliminary data.</text>
</comment>
<sequence>PSPSTSSPTPQPRIRPTFIHARYSPVKTPRKFQPTTMLTAIYVACVLAACAIASPVHHEARGFSSYSHDSAQSAENHASQASMDPISGQMSSSDSVSSAVSHNSGSNMIGGGLGGFGLGSGGLGFGNAGGMSASSSMSSLNSMSALNSLSAGGIGDDVGMIGGAGFGMNQQSSFSASSAISSFQNVNSMISGMQSMLVAGSMSRTVAQQSMQRLSQSLQIAMTQATGCISCFVGQGSQFASVASSTFNQVTSFMSQMQGAFGGNSGPIFTRQTFRSFFGQATRSTISSSTFSNMISPNFVPVMQNIIPGIGGSLLQLNF</sequence>
<name>A0ACC0ENY8_9BASI</name>
<dbReference type="Proteomes" id="UP001060170">
    <property type="component" value="Chromosome 4"/>
</dbReference>
<evidence type="ECO:0000313" key="2">
    <source>
        <dbReference type="Proteomes" id="UP001060170"/>
    </source>
</evidence>
<reference evidence="1 2" key="3">
    <citation type="journal article" date="2022" name="Microbiol. Spectr.">
        <title>Folding features and dynamics of 3D genome architecture in plant fungal pathogens.</title>
        <authorList>
            <person name="Xia C."/>
        </authorList>
    </citation>
    <scope>NUCLEOTIDE SEQUENCE [LARGE SCALE GENOMIC DNA]</scope>
    <source>
        <strain evidence="1 2">93-210</strain>
    </source>
</reference>
<evidence type="ECO:0000313" key="1">
    <source>
        <dbReference type="EMBL" id="KAI7957423.1"/>
    </source>
</evidence>
<protein>
    <submittedName>
        <fullName evidence="1">Uncharacterized protein</fullName>
    </submittedName>
</protein>
<keyword evidence="2" id="KW-1185">Reference proteome</keyword>
<feature type="non-terminal residue" evidence="1">
    <location>
        <position position="1"/>
    </location>
</feature>
<organism evidence="1 2">
    <name type="scientific">Puccinia striiformis f. sp. tritici</name>
    <dbReference type="NCBI Taxonomy" id="168172"/>
    <lineage>
        <taxon>Eukaryota</taxon>
        <taxon>Fungi</taxon>
        <taxon>Dikarya</taxon>
        <taxon>Basidiomycota</taxon>
        <taxon>Pucciniomycotina</taxon>
        <taxon>Pucciniomycetes</taxon>
        <taxon>Pucciniales</taxon>
        <taxon>Pucciniaceae</taxon>
        <taxon>Puccinia</taxon>
    </lineage>
</organism>
<reference evidence="2" key="2">
    <citation type="journal article" date="2018" name="Mol. Plant Microbe Interact.">
        <title>Genome sequence resources for the wheat stripe rust pathogen (Puccinia striiformis f. sp. tritici) and the barley stripe rust pathogen (Puccinia striiformis f. sp. hordei).</title>
        <authorList>
            <person name="Xia C."/>
            <person name="Wang M."/>
            <person name="Yin C."/>
            <person name="Cornejo O.E."/>
            <person name="Hulbert S.H."/>
            <person name="Chen X."/>
        </authorList>
    </citation>
    <scope>NUCLEOTIDE SEQUENCE [LARGE SCALE GENOMIC DNA]</scope>
    <source>
        <strain evidence="2">93-210</strain>
    </source>
</reference>
<accession>A0ACC0ENY8</accession>
<dbReference type="EMBL" id="CM045868">
    <property type="protein sequence ID" value="KAI7957423.1"/>
    <property type="molecule type" value="Genomic_DNA"/>
</dbReference>
<reference evidence="2" key="1">
    <citation type="journal article" date="2018" name="BMC Genomics">
        <title>Genomic insights into host adaptation between the wheat stripe rust pathogen (Puccinia striiformis f. sp. tritici) and the barley stripe rust pathogen (Puccinia striiformis f. sp. hordei).</title>
        <authorList>
            <person name="Xia C."/>
            <person name="Wang M."/>
            <person name="Yin C."/>
            <person name="Cornejo O.E."/>
            <person name="Hulbert S.H."/>
            <person name="Chen X."/>
        </authorList>
    </citation>
    <scope>NUCLEOTIDE SEQUENCE [LARGE SCALE GENOMIC DNA]</scope>
    <source>
        <strain evidence="2">93-210</strain>
    </source>
</reference>
<gene>
    <name evidence="1" type="ORF">MJO28_004518</name>
</gene>
<proteinExistence type="predicted"/>